<dbReference type="GO" id="GO:0005634">
    <property type="term" value="C:nucleus"/>
    <property type="evidence" value="ECO:0007669"/>
    <property type="project" value="UniProtKB-SubCell"/>
</dbReference>
<keyword evidence="5" id="KW-0862">Zinc</keyword>
<evidence type="ECO:0000256" key="8">
    <source>
        <dbReference type="PROSITE-ProRule" id="PRU00267"/>
    </source>
</evidence>
<evidence type="ECO:0000256" key="9">
    <source>
        <dbReference type="SAM" id="MobiDB-lite"/>
    </source>
</evidence>
<dbReference type="EMBL" id="CCKQ01015712">
    <property type="protein sequence ID" value="CDW87541.1"/>
    <property type="molecule type" value="Genomic_DNA"/>
</dbReference>
<evidence type="ECO:0000259" key="10">
    <source>
        <dbReference type="PROSITE" id="PS50118"/>
    </source>
</evidence>
<feature type="domain" description="C2H2-type" evidence="11">
    <location>
        <begin position="208"/>
        <end position="235"/>
    </location>
</feature>
<dbReference type="InterPro" id="IPR009071">
    <property type="entry name" value="HMG_box_dom"/>
</dbReference>
<dbReference type="PROSITE" id="PS50157">
    <property type="entry name" value="ZINC_FINGER_C2H2_2"/>
    <property type="match status" value="3"/>
</dbReference>
<dbReference type="Pfam" id="PF00096">
    <property type="entry name" value="zf-C2H2"/>
    <property type="match status" value="3"/>
</dbReference>
<dbReference type="CDD" id="cd00084">
    <property type="entry name" value="HMG-box_SF"/>
    <property type="match status" value="1"/>
</dbReference>
<keyword evidence="6 8" id="KW-0539">Nucleus</keyword>
<dbReference type="SUPFAM" id="SSF57667">
    <property type="entry name" value="beta-beta-alpha zinc fingers"/>
    <property type="match status" value="2"/>
</dbReference>
<dbReference type="InterPro" id="IPR013087">
    <property type="entry name" value="Znf_C2H2_type"/>
</dbReference>
<evidence type="ECO:0000256" key="6">
    <source>
        <dbReference type="ARBA" id="ARBA00023242"/>
    </source>
</evidence>
<dbReference type="Gene3D" id="3.30.160.60">
    <property type="entry name" value="Classic Zinc Finger"/>
    <property type="match status" value="2"/>
</dbReference>
<evidence type="ECO:0000313" key="12">
    <source>
        <dbReference type="EMBL" id="CDW87541.1"/>
    </source>
</evidence>
<dbReference type="Proteomes" id="UP000039865">
    <property type="component" value="Unassembled WGS sequence"/>
</dbReference>
<feature type="domain" description="HMG box" evidence="10">
    <location>
        <begin position="500"/>
        <end position="571"/>
    </location>
</feature>
<dbReference type="GO" id="GO:0003677">
    <property type="term" value="F:DNA binding"/>
    <property type="evidence" value="ECO:0007669"/>
    <property type="project" value="UniProtKB-UniRule"/>
</dbReference>
<evidence type="ECO:0000256" key="2">
    <source>
        <dbReference type="ARBA" id="ARBA00022723"/>
    </source>
</evidence>
<reference evidence="12 13" key="1">
    <citation type="submission" date="2014-06" db="EMBL/GenBank/DDBJ databases">
        <authorList>
            <person name="Swart Estienne"/>
        </authorList>
    </citation>
    <scope>NUCLEOTIDE SEQUENCE [LARGE SCALE GENOMIC DNA]</scope>
    <source>
        <strain evidence="12 13">130c</strain>
    </source>
</reference>
<keyword evidence="3" id="KW-0677">Repeat</keyword>
<dbReference type="FunFam" id="3.30.160.60:FF:000100">
    <property type="entry name" value="Zinc finger 45-like"/>
    <property type="match status" value="1"/>
</dbReference>
<protein>
    <submittedName>
        <fullName evidence="12">Zn-finger</fullName>
    </submittedName>
</protein>
<dbReference type="Gene3D" id="1.10.30.10">
    <property type="entry name" value="High mobility group box domain"/>
    <property type="match status" value="3"/>
</dbReference>
<evidence type="ECO:0000256" key="4">
    <source>
        <dbReference type="ARBA" id="ARBA00022771"/>
    </source>
</evidence>
<feature type="domain" description="C2H2-type" evidence="11">
    <location>
        <begin position="179"/>
        <end position="207"/>
    </location>
</feature>
<dbReference type="PROSITE" id="PS00028">
    <property type="entry name" value="ZINC_FINGER_C2H2_1"/>
    <property type="match status" value="3"/>
</dbReference>
<dbReference type="InParanoid" id="A0A078AZL4"/>
<dbReference type="AlphaFoldDB" id="A0A078AZL4"/>
<evidence type="ECO:0000256" key="5">
    <source>
        <dbReference type="ARBA" id="ARBA00022833"/>
    </source>
</evidence>
<evidence type="ECO:0000259" key="11">
    <source>
        <dbReference type="PROSITE" id="PS50157"/>
    </source>
</evidence>
<feature type="DNA-binding region" description="HMG box" evidence="8">
    <location>
        <begin position="500"/>
        <end position="571"/>
    </location>
</feature>
<dbReference type="PROSITE" id="PS50118">
    <property type="entry name" value="HMG_BOX_2"/>
    <property type="match status" value="1"/>
</dbReference>
<gene>
    <name evidence="12" type="primary">Contig13176.g14048</name>
    <name evidence="12" type="ORF">STYLEM_16647</name>
</gene>
<name>A0A078AZL4_STYLE</name>
<sequence>MIARSAYFQSPTVNQAPLQQQQMIMLPFTQVSQAQYQGHGINQYFTPPSNQLPQTRGLVYNNTQGIIPAVHSLFQNNQLSTIPFISANRFQDYDKKQIADLENDEVQENFDYDSAQDNDASEMLENHEVQHKDGLNQLLSESLQYPLQSDNSQSDIYQLLKLNDTEQIQERNKQGKLSYKCPICKKSLTRRENVKNHLISIHLKIKRHQCKICQKKFSERSNLLVHLRIHDKRQPYQCQTCHKKFNSLGNMRDHERRHIRQRTTLKSQYLKITMDTQIYMRYVQFRKPQILQANSNITSNELAQIIAKEWSSMDQDQRNQIAQTLNQLNECLSQSCIQQNSANELQSTNESTQNKQVEYDMSPSSPTRLFYEEFIEKAKTVYPDHSEDYYIQIMSNQWNSMNQEAKQPYIAKSILFKQQISQQQEQQQQNATKLPQIINNGVNNQPQLNGTSLNQVNAQPIQQAKGVSISQLNSFPQLVQPLNINSNTQVKVSERTCKEAKRSLDARVMFSKQMKQAILTQYPQYPVADLVKTIELGWKKLSLAYKQMFINMTDRINNEQKVAKTQSESYYQKKKRLAAMGLSVNGQPIQNQLNQVISPSIVPIQKKEKKQKGVPQLPQVNLPIQNPINPIHQLPNGLNLLTQNQLLGGLNHSLAQNLGGLPQIGQLGSLNLNSILNPMLPQLSALQVPQPSLAQTDLSKILQVYQQNQLICNQLLMQASMPCLKLNTGLSLGQNFGLNPTNLLQTDDLKLQQLQQQLMMDQNNAHMNPELNQPMNLS</sequence>
<dbReference type="OrthoDB" id="6077919at2759"/>
<accession>A0A078AZL4</accession>
<keyword evidence="2" id="KW-0479">Metal-binding</keyword>
<evidence type="ECO:0000256" key="3">
    <source>
        <dbReference type="ARBA" id="ARBA00022737"/>
    </source>
</evidence>
<dbReference type="GO" id="GO:0000981">
    <property type="term" value="F:DNA-binding transcription factor activity, RNA polymerase II-specific"/>
    <property type="evidence" value="ECO:0007669"/>
    <property type="project" value="TreeGrafter"/>
</dbReference>
<proteinExistence type="predicted"/>
<feature type="domain" description="C2H2-type" evidence="11">
    <location>
        <begin position="236"/>
        <end position="263"/>
    </location>
</feature>
<keyword evidence="8" id="KW-0238">DNA-binding</keyword>
<keyword evidence="4 7" id="KW-0863">Zinc-finger</keyword>
<organism evidence="12 13">
    <name type="scientific">Stylonychia lemnae</name>
    <name type="common">Ciliate</name>
    <dbReference type="NCBI Taxonomy" id="5949"/>
    <lineage>
        <taxon>Eukaryota</taxon>
        <taxon>Sar</taxon>
        <taxon>Alveolata</taxon>
        <taxon>Ciliophora</taxon>
        <taxon>Intramacronucleata</taxon>
        <taxon>Spirotrichea</taxon>
        <taxon>Stichotrichia</taxon>
        <taxon>Sporadotrichida</taxon>
        <taxon>Oxytrichidae</taxon>
        <taxon>Stylonychinae</taxon>
        <taxon>Stylonychia</taxon>
    </lineage>
</organism>
<dbReference type="SMART" id="SM00355">
    <property type="entry name" value="ZnF_C2H2"/>
    <property type="match status" value="3"/>
</dbReference>
<dbReference type="PANTHER" id="PTHR24394">
    <property type="entry name" value="ZINC FINGER PROTEIN"/>
    <property type="match status" value="1"/>
</dbReference>
<dbReference type="GO" id="GO:0008270">
    <property type="term" value="F:zinc ion binding"/>
    <property type="evidence" value="ECO:0007669"/>
    <property type="project" value="UniProtKB-KW"/>
</dbReference>
<evidence type="ECO:0000256" key="7">
    <source>
        <dbReference type="PROSITE-ProRule" id="PRU00042"/>
    </source>
</evidence>
<dbReference type="InterPro" id="IPR036236">
    <property type="entry name" value="Znf_C2H2_sf"/>
</dbReference>
<dbReference type="SUPFAM" id="SSF47095">
    <property type="entry name" value="HMG-box"/>
    <property type="match status" value="3"/>
</dbReference>
<keyword evidence="13" id="KW-1185">Reference proteome</keyword>
<evidence type="ECO:0000256" key="1">
    <source>
        <dbReference type="ARBA" id="ARBA00004123"/>
    </source>
</evidence>
<dbReference type="InterPro" id="IPR036910">
    <property type="entry name" value="HMG_box_dom_sf"/>
</dbReference>
<evidence type="ECO:0000313" key="13">
    <source>
        <dbReference type="Proteomes" id="UP000039865"/>
    </source>
</evidence>
<dbReference type="PANTHER" id="PTHR24394:SF29">
    <property type="entry name" value="MYONEURIN"/>
    <property type="match status" value="1"/>
</dbReference>
<feature type="region of interest" description="Disordered" evidence="9">
    <location>
        <begin position="343"/>
        <end position="362"/>
    </location>
</feature>
<comment type="subcellular location">
    <subcellularLocation>
        <location evidence="1">Nucleus</location>
    </subcellularLocation>
</comment>